<dbReference type="NCBIfam" id="NF000612">
    <property type="entry name" value="PRK00019.1"/>
    <property type="match status" value="1"/>
</dbReference>
<dbReference type="InterPro" id="IPR027491">
    <property type="entry name" value="Ribosomal_bL31_A"/>
</dbReference>
<keyword evidence="3 8" id="KW-0699">rRNA-binding</keyword>
<evidence type="ECO:0000256" key="7">
    <source>
        <dbReference type="ARBA" id="ARBA00035687"/>
    </source>
</evidence>
<dbReference type="SUPFAM" id="SSF143800">
    <property type="entry name" value="L28p-like"/>
    <property type="match status" value="1"/>
</dbReference>
<comment type="function">
    <text evidence="8">Binds the 23S rRNA.</text>
</comment>
<dbReference type="HOGENOM" id="CLU_114306_4_0_6"/>
<evidence type="ECO:0000256" key="1">
    <source>
        <dbReference type="ARBA" id="ARBA00009296"/>
    </source>
</evidence>
<evidence type="ECO:0000256" key="8">
    <source>
        <dbReference type="HAMAP-Rule" id="MF_00501"/>
    </source>
</evidence>
<dbReference type="KEGG" id="tig:THII_1211"/>
<feature type="binding site" evidence="8">
    <location>
        <position position="18"/>
    </location>
    <ligand>
        <name>Zn(2+)</name>
        <dbReference type="ChEBI" id="CHEBI:29105"/>
    </ligand>
</feature>
<feature type="binding site" evidence="8">
    <location>
        <position position="40"/>
    </location>
    <ligand>
        <name>Zn(2+)</name>
        <dbReference type="ChEBI" id="CHEBI:29105"/>
    </ligand>
</feature>
<dbReference type="Proteomes" id="UP000031623">
    <property type="component" value="Chromosome"/>
</dbReference>
<dbReference type="GO" id="GO:0003735">
    <property type="term" value="F:structural constituent of ribosome"/>
    <property type="evidence" value="ECO:0007669"/>
    <property type="project" value="InterPro"/>
</dbReference>
<protein>
    <recommendedName>
        <fullName evidence="7 8">Large ribosomal subunit protein bL31</fullName>
    </recommendedName>
</protein>
<reference evidence="9" key="1">
    <citation type="journal article" date="2014" name="ISME J.">
        <title>Ecophysiology of Thioploca ingrica as revealed by the complete genome sequence supplemented with proteomic evidence.</title>
        <authorList>
            <person name="Kojima H."/>
            <person name="Ogura Y."/>
            <person name="Yamamoto N."/>
            <person name="Togashi T."/>
            <person name="Mori H."/>
            <person name="Watanabe T."/>
            <person name="Nemoto F."/>
            <person name="Kurokawa K."/>
            <person name="Hayashi T."/>
            <person name="Fukui M."/>
        </authorList>
    </citation>
    <scope>NUCLEOTIDE SEQUENCE [LARGE SCALE GENOMIC DNA]</scope>
</reference>
<evidence type="ECO:0000256" key="4">
    <source>
        <dbReference type="ARBA" id="ARBA00022884"/>
    </source>
</evidence>
<evidence type="ECO:0000256" key="6">
    <source>
        <dbReference type="ARBA" id="ARBA00023274"/>
    </source>
</evidence>
<dbReference type="AlphaFoldDB" id="A0A090ACM9"/>
<dbReference type="Gene3D" id="4.10.830.30">
    <property type="entry name" value="Ribosomal protein L31"/>
    <property type="match status" value="1"/>
</dbReference>
<dbReference type="PANTHER" id="PTHR33280:SF6">
    <property type="entry name" value="LARGE RIBOSOMAL SUBUNIT PROTEIN BL31A"/>
    <property type="match status" value="1"/>
</dbReference>
<feature type="binding site" evidence="8">
    <location>
        <position position="37"/>
    </location>
    <ligand>
        <name>Zn(2+)</name>
        <dbReference type="ChEBI" id="CHEBI:29105"/>
    </ligand>
</feature>
<dbReference type="PRINTS" id="PR01249">
    <property type="entry name" value="RIBOSOMALL31"/>
</dbReference>
<dbReference type="HAMAP" id="MF_00501">
    <property type="entry name" value="Ribosomal_bL31_1"/>
    <property type="match status" value="1"/>
</dbReference>
<dbReference type="NCBIfam" id="NF001809">
    <property type="entry name" value="PRK00528.1"/>
    <property type="match status" value="1"/>
</dbReference>
<dbReference type="GO" id="GO:0006412">
    <property type="term" value="P:translation"/>
    <property type="evidence" value="ECO:0007669"/>
    <property type="project" value="UniProtKB-UniRule"/>
</dbReference>
<keyword evidence="8" id="KW-0479">Metal-binding</keyword>
<dbReference type="NCBIfam" id="TIGR00105">
    <property type="entry name" value="L31"/>
    <property type="match status" value="1"/>
</dbReference>
<comment type="subunit">
    <text evidence="2 8">Part of the 50S ribosomal subunit.</text>
</comment>
<dbReference type="Pfam" id="PF01197">
    <property type="entry name" value="Ribosomal_L31"/>
    <property type="match status" value="1"/>
</dbReference>
<keyword evidence="4 8" id="KW-0694">RNA-binding</keyword>
<dbReference type="GO" id="GO:0046872">
    <property type="term" value="F:metal ion binding"/>
    <property type="evidence" value="ECO:0007669"/>
    <property type="project" value="UniProtKB-KW"/>
</dbReference>
<dbReference type="EMBL" id="AP014633">
    <property type="protein sequence ID" value="BAP55508.1"/>
    <property type="molecule type" value="Genomic_DNA"/>
</dbReference>
<evidence type="ECO:0000313" key="10">
    <source>
        <dbReference type="Proteomes" id="UP000031623"/>
    </source>
</evidence>
<keyword evidence="6 8" id="KW-0687">Ribonucleoprotein</keyword>
<name>A0A090ACM9_9GAMM</name>
<feature type="binding site" evidence="8">
    <location>
        <position position="16"/>
    </location>
    <ligand>
        <name>Zn(2+)</name>
        <dbReference type="ChEBI" id="CHEBI:29105"/>
    </ligand>
</feature>
<accession>A0A090ACM9</accession>
<keyword evidence="8" id="KW-0862">Zinc</keyword>
<evidence type="ECO:0000256" key="2">
    <source>
        <dbReference type="ARBA" id="ARBA00011838"/>
    </source>
</evidence>
<organism evidence="9 10">
    <name type="scientific">Thioploca ingrica</name>
    <dbReference type="NCBI Taxonomy" id="40754"/>
    <lineage>
        <taxon>Bacteria</taxon>
        <taxon>Pseudomonadati</taxon>
        <taxon>Pseudomonadota</taxon>
        <taxon>Gammaproteobacteria</taxon>
        <taxon>Thiotrichales</taxon>
        <taxon>Thiotrichaceae</taxon>
        <taxon>Thioploca</taxon>
    </lineage>
</organism>
<dbReference type="PANTHER" id="PTHR33280">
    <property type="entry name" value="50S RIBOSOMAL PROTEIN L31, CHLOROPLASTIC"/>
    <property type="match status" value="1"/>
</dbReference>
<gene>
    <name evidence="8" type="primary">rpmE</name>
    <name evidence="9" type="ORF">THII_1211</name>
</gene>
<dbReference type="InterPro" id="IPR002150">
    <property type="entry name" value="Ribosomal_bL31"/>
</dbReference>
<evidence type="ECO:0000313" key="9">
    <source>
        <dbReference type="EMBL" id="BAP55508.1"/>
    </source>
</evidence>
<dbReference type="STRING" id="40754.THII_1211"/>
<dbReference type="OrthoDB" id="9803251at2"/>
<sequence length="67" mass="7619">MKPDIHPPYNEINVTCSCGNTFTTRSTAGKDLHLEVCSACHPFYTGKQKIVDTAGRVDKFRRKYNKK</sequence>
<keyword evidence="5 8" id="KW-0689">Ribosomal protein</keyword>
<dbReference type="GO" id="GO:0019843">
    <property type="term" value="F:rRNA binding"/>
    <property type="evidence" value="ECO:0007669"/>
    <property type="project" value="UniProtKB-KW"/>
</dbReference>
<evidence type="ECO:0000256" key="5">
    <source>
        <dbReference type="ARBA" id="ARBA00022980"/>
    </source>
</evidence>
<keyword evidence="10" id="KW-1185">Reference proteome</keyword>
<proteinExistence type="inferred from homology"/>
<dbReference type="GO" id="GO:0005840">
    <property type="term" value="C:ribosome"/>
    <property type="evidence" value="ECO:0007669"/>
    <property type="project" value="UniProtKB-KW"/>
</dbReference>
<dbReference type="InterPro" id="IPR034704">
    <property type="entry name" value="Ribosomal_bL28/bL31-like_sf"/>
</dbReference>
<comment type="similarity">
    <text evidence="1 8">Belongs to the bacterial ribosomal protein bL31 family. Type A subfamily.</text>
</comment>
<comment type="cofactor">
    <cofactor evidence="8">
        <name>Zn(2+)</name>
        <dbReference type="ChEBI" id="CHEBI:29105"/>
    </cofactor>
    <text evidence="8">Binds 1 zinc ion per subunit.</text>
</comment>
<evidence type="ECO:0000256" key="3">
    <source>
        <dbReference type="ARBA" id="ARBA00022730"/>
    </source>
</evidence>
<dbReference type="PROSITE" id="PS01143">
    <property type="entry name" value="RIBOSOMAL_L31"/>
    <property type="match status" value="1"/>
</dbReference>
<dbReference type="InterPro" id="IPR042105">
    <property type="entry name" value="Ribosomal_bL31_sf"/>
</dbReference>
<dbReference type="GO" id="GO:1990904">
    <property type="term" value="C:ribonucleoprotein complex"/>
    <property type="evidence" value="ECO:0007669"/>
    <property type="project" value="UniProtKB-KW"/>
</dbReference>